<dbReference type="Proteomes" id="UP000655523">
    <property type="component" value="Unassembled WGS sequence"/>
</dbReference>
<evidence type="ECO:0000256" key="1">
    <source>
        <dbReference type="SAM" id="MobiDB-lite"/>
    </source>
</evidence>
<evidence type="ECO:0000313" key="3">
    <source>
        <dbReference type="Proteomes" id="UP000655523"/>
    </source>
</evidence>
<reference evidence="2 3" key="1">
    <citation type="submission" date="2019-11" db="EMBL/GenBank/DDBJ databases">
        <title>Metabolism of dissolved organic matter in forest soils.</title>
        <authorList>
            <person name="Cyle K.T."/>
            <person name="Wilhelm R.C."/>
            <person name="Martinez C.E."/>
        </authorList>
    </citation>
    <scope>NUCLEOTIDE SEQUENCE [LARGE SCALE GENOMIC DNA]</scope>
    <source>
        <strain evidence="2 3">5N</strain>
    </source>
</reference>
<protein>
    <submittedName>
        <fullName evidence="2">Uncharacterized protein</fullName>
    </submittedName>
</protein>
<dbReference type="EMBL" id="WOEZ01000279">
    <property type="protein sequence ID" value="NPT61710.1"/>
    <property type="molecule type" value="Genomic_DNA"/>
</dbReference>
<proteinExistence type="predicted"/>
<dbReference type="RefSeq" id="WP_172177559.1">
    <property type="nucleotide sequence ID" value="NZ_WOEZ01000279.1"/>
</dbReference>
<dbReference type="AlphaFoldDB" id="A0A972SSB4"/>
<feature type="compositionally biased region" description="Polar residues" evidence="1">
    <location>
        <begin position="1"/>
        <end position="16"/>
    </location>
</feature>
<comment type="caution">
    <text evidence="2">The sequence shown here is derived from an EMBL/GenBank/DDBJ whole genome shotgun (WGS) entry which is preliminary data.</text>
</comment>
<organism evidence="2 3">
    <name type="scientific">Paraburkholderia elongata</name>
    <dbReference type="NCBI Taxonomy" id="2675747"/>
    <lineage>
        <taxon>Bacteria</taxon>
        <taxon>Pseudomonadati</taxon>
        <taxon>Pseudomonadota</taxon>
        <taxon>Betaproteobacteria</taxon>
        <taxon>Burkholderiales</taxon>
        <taxon>Burkholderiaceae</taxon>
        <taxon>Paraburkholderia</taxon>
    </lineage>
</organism>
<keyword evidence="3" id="KW-1185">Reference proteome</keyword>
<gene>
    <name evidence="2" type="ORF">GNZ13_46110</name>
</gene>
<sequence length="96" mass="10842">MLSNNMGASGTVQPRTEVNAKKAKSAKPIRHFYMTIAPGERALVNGGGLNGNCRSGNQSRFSRNLTKRHPDWFDNNVVNQKYQKRHYEKITHFIGP</sequence>
<feature type="region of interest" description="Disordered" evidence="1">
    <location>
        <begin position="1"/>
        <end position="24"/>
    </location>
</feature>
<accession>A0A972SSB4</accession>
<evidence type="ECO:0000313" key="2">
    <source>
        <dbReference type="EMBL" id="NPT61710.1"/>
    </source>
</evidence>
<name>A0A972SSB4_9BURK</name>